<dbReference type="InterPro" id="IPR036412">
    <property type="entry name" value="HAD-like_sf"/>
</dbReference>
<feature type="region of interest" description="Disordered" evidence="2">
    <location>
        <begin position="111"/>
        <end position="132"/>
    </location>
</feature>
<gene>
    <name evidence="3" type="ORF">D9613_009843</name>
</gene>
<dbReference type="EMBL" id="JAACJL010000017">
    <property type="protein sequence ID" value="KAF4618945.1"/>
    <property type="molecule type" value="Genomic_DNA"/>
</dbReference>
<dbReference type="Proteomes" id="UP000521872">
    <property type="component" value="Unassembled WGS sequence"/>
</dbReference>
<dbReference type="PANTHER" id="PTHR43316:SF9">
    <property type="entry name" value="ACID DEHALOGENASE, PUTATIVE (AFU_ORTHOLOGUE AFUA_6G14460)-RELATED"/>
    <property type="match status" value="1"/>
</dbReference>
<feature type="compositionally biased region" description="Low complexity" evidence="2">
    <location>
        <begin position="111"/>
        <end position="127"/>
    </location>
</feature>
<dbReference type="GO" id="GO:0016787">
    <property type="term" value="F:hydrolase activity"/>
    <property type="evidence" value="ECO:0007669"/>
    <property type="project" value="UniProtKB-KW"/>
</dbReference>
<evidence type="ECO:0000313" key="3">
    <source>
        <dbReference type="EMBL" id="KAF4618945.1"/>
    </source>
</evidence>
<keyword evidence="4" id="KW-1185">Reference proteome</keyword>
<keyword evidence="1" id="KW-0378">Hydrolase</keyword>
<dbReference type="Gene3D" id="1.10.150.750">
    <property type="match status" value="1"/>
</dbReference>
<dbReference type="InterPro" id="IPR023214">
    <property type="entry name" value="HAD_sf"/>
</dbReference>
<comment type="caution">
    <text evidence="3">The sequence shown here is derived from an EMBL/GenBank/DDBJ whole genome shotgun (WGS) entry which is preliminary data.</text>
</comment>
<evidence type="ECO:0000313" key="4">
    <source>
        <dbReference type="Proteomes" id="UP000521872"/>
    </source>
</evidence>
<sequence length="331" mass="35819">MSSNKLTDHKFIIFDVYGTLADWESGIINGLQPLLDKYPAAKSWSRKEALEAFGAVEGDLQAQYPTMLYKDLLAKTHEVLEERLKALSGDQSGTTGTTLAGDSAAVASDAAAGSSSGAGTSAEASNSQDQDAHTAFGASIPKWPVFPDSVEALKRLAKHFKLVVLSNVDRDSFRHTHALLSEGPTWDTVKSDLSTYTYPDPNSNKFWHPQETPGSKSPFTLIATAQDTGCYKPAHGGFLAILEYAKAHPELFGDLGLAEGQEVKDKALSVAQSLPHDHVPAHQLGMQSVWIDRQSAVSCNVDPEGQKRYSWRFETLAELADAVEKEVAGRS</sequence>
<dbReference type="SFLD" id="SFLDS00003">
    <property type="entry name" value="Haloacid_Dehalogenase"/>
    <property type="match status" value="1"/>
</dbReference>
<proteinExistence type="predicted"/>
<reference evidence="3 4" key="1">
    <citation type="submission" date="2019-12" db="EMBL/GenBank/DDBJ databases">
        <authorList>
            <person name="Floudas D."/>
            <person name="Bentzer J."/>
            <person name="Ahren D."/>
            <person name="Johansson T."/>
            <person name="Persson P."/>
            <person name="Tunlid A."/>
        </authorList>
    </citation>
    <scope>NUCLEOTIDE SEQUENCE [LARGE SCALE GENOMIC DNA]</scope>
    <source>
        <strain evidence="3 4">CBS 102.39</strain>
    </source>
</reference>
<evidence type="ECO:0000256" key="1">
    <source>
        <dbReference type="ARBA" id="ARBA00022801"/>
    </source>
</evidence>
<dbReference type="SUPFAM" id="SSF56784">
    <property type="entry name" value="HAD-like"/>
    <property type="match status" value="1"/>
</dbReference>
<protein>
    <submittedName>
        <fullName evidence="3">Uncharacterized protein</fullName>
    </submittedName>
</protein>
<name>A0A8H4VSQ9_9AGAR</name>
<dbReference type="Gene3D" id="3.40.50.1000">
    <property type="entry name" value="HAD superfamily/HAD-like"/>
    <property type="match status" value="1"/>
</dbReference>
<dbReference type="AlphaFoldDB" id="A0A8H4VSQ9"/>
<organism evidence="3 4">
    <name type="scientific">Agrocybe pediades</name>
    <dbReference type="NCBI Taxonomy" id="84607"/>
    <lineage>
        <taxon>Eukaryota</taxon>
        <taxon>Fungi</taxon>
        <taxon>Dikarya</taxon>
        <taxon>Basidiomycota</taxon>
        <taxon>Agaricomycotina</taxon>
        <taxon>Agaricomycetes</taxon>
        <taxon>Agaricomycetidae</taxon>
        <taxon>Agaricales</taxon>
        <taxon>Agaricineae</taxon>
        <taxon>Strophariaceae</taxon>
        <taxon>Agrocybe</taxon>
    </lineage>
</organism>
<dbReference type="PANTHER" id="PTHR43316">
    <property type="entry name" value="HYDROLASE, HALOACID DELAHOGENASE-RELATED"/>
    <property type="match status" value="1"/>
</dbReference>
<accession>A0A8H4VSQ9</accession>
<dbReference type="InterPro" id="IPR051540">
    <property type="entry name" value="S-2-haloacid_dehalogenase"/>
</dbReference>
<dbReference type="SFLD" id="SFLDG01129">
    <property type="entry name" value="C1.5:_HAD__Beta-PGM__Phosphata"/>
    <property type="match status" value="1"/>
</dbReference>
<evidence type="ECO:0000256" key="2">
    <source>
        <dbReference type="SAM" id="MobiDB-lite"/>
    </source>
</evidence>